<dbReference type="PROSITE" id="PS50977">
    <property type="entry name" value="HTH_TETR_2"/>
    <property type="match status" value="1"/>
</dbReference>
<evidence type="ECO:0000313" key="8">
    <source>
        <dbReference type="Proteomes" id="UP000298468"/>
    </source>
</evidence>
<sequence length="147" mass="15846">MPRPRKFDETEVVASASRAFAKTGCADTSVDDLVAATGLGRQSLYNAFGGKKELFMRALLSDTEDAVAPAEALRHGVDSPIVRIRAQLLRVVVTYGSGRGQPPLLAKAAMELSSQDPKGFRIGSQDLQRYADPLPGVHHRGSRGRRS</sequence>
<name>A0A4R9BWQ1_9MICO</name>
<keyword evidence="2 4" id="KW-0238">DNA-binding</keyword>
<dbReference type="GO" id="GO:0003677">
    <property type="term" value="F:DNA binding"/>
    <property type="evidence" value="ECO:0007669"/>
    <property type="project" value="UniProtKB-UniRule"/>
</dbReference>
<evidence type="ECO:0000259" key="6">
    <source>
        <dbReference type="PROSITE" id="PS50977"/>
    </source>
</evidence>
<feature type="region of interest" description="Disordered" evidence="5">
    <location>
        <begin position="116"/>
        <end position="147"/>
    </location>
</feature>
<proteinExistence type="predicted"/>
<keyword evidence="3" id="KW-0804">Transcription</keyword>
<dbReference type="Proteomes" id="UP000298468">
    <property type="component" value="Unassembled WGS sequence"/>
</dbReference>
<gene>
    <name evidence="7" type="ORF">E3T61_07290</name>
</gene>
<comment type="caution">
    <text evidence="7">The sequence shown here is derived from an EMBL/GenBank/DDBJ whole genome shotgun (WGS) entry which is preliminary data.</text>
</comment>
<dbReference type="Pfam" id="PF00440">
    <property type="entry name" value="TetR_N"/>
    <property type="match status" value="1"/>
</dbReference>
<evidence type="ECO:0000256" key="4">
    <source>
        <dbReference type="PROSITE-ProRule" id="PRU00335"/>
    </source>
</evidence>
<keyword evidence="8" id="KW-1185">Reference proteome</keyword>
<dbReference type="InterPro" id="IPR009057">
    <property type="entry name" value="Homeodomain-like_sf"/>
</dbReference>
<evidence type="ECO:0000313" key="7">
    <source>
        <dbReference type="EMBL" id="TFD92149.1"/>
    </source>
</evidence>
<dbReference type="InterPro" id="IPR001647">
    <property type="entry name" value="HTH_TetR"/>
</dbReference>
<evidence type="ECO:0000256" key="5">
    <source>
        <dbReference type="SAM" id="MobiDB-lite"/>
    </source>
</evidence>
<dbReference type="PANTHER" id="PTHR47506">
    <property type="entry name" value="TRANSCRIPTIONAL REGULATORY PROTEIN"/>
    <property type="match status" value="1"/>
</dbReference>
<dbReference type="Gene3D" id="1.10.10.60">
    <property type="entry name" value="Homeodomain-like"/>
    <property type="match status" value="1"/>
</dbReference>
<feature type="domain" description="HTH tetR-type" evidence="6">
    <location>
        <begin position="6"/>
        <end position="66"/>
    </location>
</feature>
<protein>
    <submittedName>
        <fullName evidence="7">TetR/AcrR family transcriptional regulator</fullName>
    </submittedName>
</protein>
<evidence type="ECO:0000256" key="2">
    <source>
        <dbReference type="ARBA" id="ARBA00023125"/>
    </source>
</evidence>
<organism evidence="7 8">
    <name type="scientific">Cryobacterium lactosi</name>
    <dbReference type="NCBI Taxonomy" id="1259202"/>
    <lineage>
        <taxon>Bacteria</taxon>
        <taxon>Bacillati</taxon>
        <taxon>Actinomycetota</taxon>
        <taxon>Actinomycetes</taxon>
        <taxon>Micrococcales</taxon>
        <taxon>Microbacteriaceae</taxon>
        <taxon>Cryobacterium</taxon>
    </lineage>
</organism>
<evidence type="ECO:0000256" key="3">
    <source>
        <dbReference type="ARBA" id="ARBA00023163"/>
    </source>
</evidence>
<dbReference type="AlphaFoldDB" id="A0A4R9BWQ1"/>
<dbReference type="PANTHER" id="PTHR47506:SF1">
    <property type="entry name" value="HTH-TYPE TRANSCRIPTIONAL REGULATOR YJDC"/>
    <property type="match status" value="1"/>
</dbReference>
<dbReference type="OrthoDB" id="9805134at2"/>
<reference evidence="7 8" key="1">
    <citation type="submission" date="2019-03" db="EMBL/GenBank/DDBJ databases">
        <title>Genomics of glacier-inhabiting Cryobacterium strains.</title>
        <authorList>
            <person name="Liu Q."/>
            <person name="Xin Y.-H."/>
        </authorList>
    </citation>
    <scope>NUCLEOTIDE SEQUENCE [LARGE SCALE GENOMIC DNA]</scope>
    <source>
        <strain evidence="7 8">Sr59</strain>
    </source>
</reference>
<dbReference type="EMBL" id="SOHM01000012">
    <property type="protein sequence ID" value="TFD92149.1"/>
    <property type="molecule type" value="Genomic_DNA"/>
</dbReference>
<accession>A0A4R9BWQ1</accession>
<evidence type="ECO:0000256" key="1">
    <source>
        <dbReference type="ARBA" id="ARBA00023015"/>
    </source>
</evidence>
<feature type="compositionally biased region" description="Basic residues" evidence="5">
    <location>
        <begin position="137"/>
        <end position="147"/>
    </location>
</feature>
<feature type="DNA-binding region" description="H-T-H motif" evidence="4">
    <location>
        <begin position="29"/>
        <end position="48"/>
    </location>
</feature>
<dbReference type="SUPFAM" id="SSF46689">
    <property type="entry name" value="Homeodomain-like"/>
    <property type="match status" value="1"/>
</dbReference>
<keyword evidence="1" id="KW-0805">Transcription regulation</keyword>